<gene>
    <name evidence="4" type="ORF">A3B40_02845</name>
</gene>
<dbReference type="Proteomes" id="UP000178040">
    <property type="component" value="Unassembled WGS sequence"/>
</dbReference>
<comment type="caution">
    <text evidence="4">The sequence shown here is derived from an EMBL/GenBank/DDBJ whole genome shotgun (WGS) entry which is preliminary data.</text>
</comment>
<accession>A0A1F7IMQ3</accession>
<evidence type="ECO:0000313" key="4">
    <source>
        <dbReference type="EMBL" id="OGK44638.1"/>
    </source>
</evidence>
<feature type="region of interest" description="Disordered" evidence="1">
    <location>
        <begin position="139"/>
        <end position="166"/>
    </location>
</feature>
<evidence type="ECO:0000256" key="2">
    <source>
        <dbReference type="SAM" id="Phobius"/>
    </source>
</evidence>
<dbReference type="InterPro" id="IPR027381">
    <property type="entry name" value="LytR/CpsA/Psr_C"/>
</dbReference>
<protein>
    <recommendedName>
        <fullName evidence="3">LytR/CpsA/Psr regulator C-terminal domain-containing protein</fullName>
    </recommendedName>
</protein>
<organism evidence="4 5">
    <name type="scientific">Candidatus Roizmanbacteria bacterium RIFCSPLOWO2_01_FULL_37_16</name>
    <dbReference type="NCBI Taxonomy" id="1802058"/>
    <lineage>
        <taxon>Bacteria</taxon>
        <taxon>Candidatus Roizmaniibacteriota</taxon>
    </lineage>
</organism>
<keyword evidence="2" id="KW-0472">Membrane</keyword>
<evidence type="ECO:0000256" key="1">
    <source>
        <dbReference type="SAM" id="MobiDB-lite"/>
    </source>
</evidence>
<feature type="compositionally biased region" description="Polar residues" evidence="1">
    <location>
        <begin position="14"/>
        <end position="24"/>
    </location>
</feature>
<evidence type="ECO:0000259" key="3">
    <source>
        <dbReference type="Pfam" id="PF13399"/>
    </source>
</evidence>
<dbReference type="EMBL" id="MGAI01000025">
    <property type="protein sequence ID" value="OGK44638.1"/>
    <property type="molecule type" value="Genomic_DNA"/>
</dbReference>
<reference evidence="4 5" key="1">
    <citation type="journal article" date="2016" name="Nat. Commun.">
        <title>Thousands of microbial genomes shed light on interconnected biogeochemical processes in an aquifer system.</title>
        <authorList>
            <person name="Anantharaman K."/>
            <person name="Brown C.T."/>
            <person name="Hug L.A."/>
            <person name="Sharon I."/>
            <person name="Castelle C.J."/>
            <person name="Probst A.J."/>
            <person name="Thomas B.C."/>
            <person name="Singh A."/>
            <person name="Wilkins M.J."/>
            <person name="Karaoz U."/>
            <person name="Brodie E.L."/>
            <person name="Williams K.H."/>
            <person name="Hubbard S.S."/>
            <person name="Banfield J.F."/>
        </authorList>
    </citation>
    <scope>NUCLEOTIDE SEQUENCE [LARGE SCALE GENOMIC DNA]</scope>
</reference>
<dbReference type="AlphaFoldDB" id="A0A1F7IMQ3"/>
<feature type="compositionally biased region" description="Basic residues" evidence="1">
    <location>
        <begin position="1"/>
        <end position="13"/>
    </location>
</feature>
<name>A0A1F7IMQ3_9BACT</name>
<feature type="compositionally biased region" description="Basic and acidic residues" evidence="1">
    <location>
        <begin position="44"/>
        <end position="82"/>
    </location>
</feature>
<feature type="domain" description="LytR/CpsA/Psr regulator C-terminal" evidence="3">
    <location>
        <begin position="174"/>
        <end position="262"/>
    </location>
</feature>
<dbReference type="Gene3D" id="3.30.70.2390">
    <property type="match status" value="1"/>
</dbReference>
<keyword evidence="2" id="KW-1133">Transmembrane helix</keyword>
<feature type="transmembrane region" description="Helical" evidence="2">
    <location>
        <begin position="114"/>
        <end position="135"/>
    </location>
</feature>
<sequence>MVSKSTGRKKKASQQKSIETNKQNVVEPPQNLLPEHTQTQEETPVNKEVVEEEVKTITEEKKETPVSVEVKPDEIKSEEILKATESSPPPPPVSVSVSGVEPPSPPDQPSNRKFVWIGLSVLLICLAAFGVWMYLSNKPKPDEKKTEAATPTKSTTEKPEPTATSSAKISLDKYSIKVLNGSGIPGEASRLQDLLENNGFEVGEVSNAQSYDYTDTIIQAKKAVEKIFLEKLRTLVGKSYVLGKDEPLASTSSSDVIVIVGNKKAEK</sequence>
<dbReference type="Pfam" id="PF13399">
    <property type="entry name" value="LytR_C"/>
    <property type="match status" value="1"/>
</dbReference>
<feature type="region of interest" description="Disordered" evidence="1">
    <location>
        <begin position="1"/>
        <end position="108"/>
    </location>
</feature>
<keyword evidence="2" id="KW-0812">Transmembrane</keyword>
<proteinExistence type="predicted"/>
<evidence type="ECO:0000313" key="5">
    <source>
        <dbReference type="Proteomes" id="UP000178040"/>
    </source>
</evidence>